<dbReference type="RefSeq" id="WP_307376785.1">
    <property type="nucleotide sequence ID" value="NZ_JAUSUW010000017.1"/>
</dbReference>
<keyword evidence="3" id="KW-1185">Reference proteome</keyword>
<name>A0ABU0GCX9_9HYPH</name>
<evidence type="ECO:0000256" key="1">
    <source>
        <dbReference type="SAM" id="MobiDB-lite"/>
    </source>
</evidence>
<comment type="caution">
    <text evidence="2">The sequence shown here is derived from an EMBL/GenBank/DDBJ whole genome shotgun (WGS) entry which is preliminary data.</text>
</comment>
<gene>
    <name evidence="2" type="ORF">J2045_004265</name>
</gene>
<evidence type="ECO:0000313" key="2">
    <source>
        <dbReference type="EMBL" id="MDQ0423213.1"/>
    </source>
</evidence>
<keyword evidence="2" id="KW-0238">DNA-binding</keyword>
<organism evidence="2 3">
    <name type="scientific">Peteryoungia aggregata LMG 23059</name>
    <dbReference type="NCBI Taxonomy" id="1368425"/>
    <lineage>
        <taxon>Bacteria</taxon>
        <taxon>Pseudomonadati</taxon>
        <taxon>Pseudomonadota</taxon>
        <taxon>Alphaproteobacteria</taxon>
        <taxon>Hyphomicrobiales</taxon>
        <taxon>Rhizobiaceae</taxon>
        <taxon>Peteryoungia</taxon>
    </lineage>
</organism>
<sequence>MKDQPHNDAMASIFREDPTLAAATLDTILADGDQGELLVAVRQINMAFGGTSVSATPRSDDPPSSVGST</sequence>
<protein>
    <submittedName>
        <fullName evidence="2">DNA-binding phage protein</fullName>
    </submittedName>
</protein>
<feature type="region of interest" description="Disordered" evidence="1">
    <location>
        <begin position="49"/>
        <end position="69"/>
    </location>
</feature>
<dbReference type="GO" id="GO:0003677">
    <property type="term" value="F:DNA binding"/>
    <property type="evidence" value="ECO:0007669"/>
    <property type="project" value="UniProtKB-KW"/>
</dbReference>
<dbReference type="EMBL" id="JAUSUW010000017">
    <property type="protein sequence ID" value="MDQ0423213.1"/>
    <property type="molecule type" value="Genomic_DNA"/>
</dbReference>
<dbReference type="Proteomes" id="UP001238496">
    <property type="component" value="Unassembled WGS sequence"/>
</dbReference>
<evidence type="ECO:0000313" key="3">
    <source>
        <dbReference type="Proteomes" id="UP001238496"/>
    </source>
</evidence>
<proteinExistence type="predicted"/>
<accession>A0ABU0GCX9</accession>
<reference evidence="2 3" key="1">
    <citation type="submission" date="2023-07" db="EMBL/GenBank/DDBJ databases">
        <title>Genomic Encyclopedia of Type Strains, Phase IV (KMG-IV): sequencing the most valuable type-strain genomes for metagenomic binning, comparative biology and taxonomic classification.</title>
        <authorList>
            <person name="Goeker M."/>
        </authorList>
    </citation>
    <scope>NUCLEOTIDE SEQUENCE [LARGE SCALE GENOMIC DNA]</scope>
    <source>
        <strain evidence="2 3">DSM 1111</strain>
    </source>
</reference>